<dbReference type="PANTHER" id="PTHR44688">
    <property type="entry name" value="DNA-BINDING TRANSCRIPTIONAL ACTIVATOR DEVR_DOSR"/>
    <property type="match status" value="1"/>
</dbReference>
<feature type="domain" description="HTH luxR-type" evidence="4">
    <location>
        <begin position="281"/>
        <end position="344"/>
    </location>
</feature>
<organism evidence="5 6">
    <name type="scientific">Actinacidiphila bryophytorum</name>
    <dbReference type="NCBI Taxonomy" id="1436133"/>
    <lineage>
        <taxon>Bacteria</taxon>
        <taxon>Bacillati</taxon>
        <taxon>Actinomycetota</taxon>
        <taxon>Actinomycetes</taxon>
        <taxon>Kitasatosporales</taxon>
        <taxon>Streptomycetaceae</taxon>
        <taxon>Actinacidiphila</taxon>
    </lineage>
</organism>
<dbReference type="InterPro" id="IPR000792">
    <property type="entry name" value="Tscrpt_reg_LuxR_C"/>
</dbReference>
<dbReference type="SUPFAM" id="SSF46894">
    <property type="entry name" value="C-terminal effector domain of the bipartite response regulators"/>
    <property type="match status" value="1"/>
</dbReference>
<keyword evidence="2 5" id="KW-0238">DNA-binding</keyword>
<dbReference type="SMART" id="SM00421">
    <property type="entry name" value="HTH_LUXR"/>
    <property type="match status" value="1"/>
</dbReference>
<dbReference type="InterPro" id="IPR016032">
    <property type="entry name" value="Sig_transdc_resp-reg_C-effctor"/>
</dbReference>
<dbReference type="CDD" id="cd06170">
    <property type="entry name" value="LuxR_C_like"/>
    <property type="match status" value="1"/>
</dbReference>
<dbReference type="PRINTS" id="PR00038">
    <property type="entry name" value="HTHLUXR"/>
</dbReference>
<proteinExistence type="predicted"/>
<dbReference type="EMBL" id="CAJVAX010000017">
    <property type="protein sequence ID" value="CAG7643928.1"/>
    <property type="molecule type" value="Genomic_DNA"/>
</dbReference>
<keyword evidence="3" id="KW-0804">Transcription</keyword>
<sequence length="344" mass="36530">MHPAPQSFAQAALQQAARAESLADLGSALTRRLHALVPHDGYMLSGNDPVTGAGCFLVEHDGYTCSHFRRLRAAGLFDRRPEPPRRPAAPPAAAVVLDSAGAAAPGGAAVLESMAMDGWGSELRFGLVDRAAHWGTLVLLRERGRPPFTQADADSVQRVAASLAAALRAYVARARPRPLSAAMPPGVLVLDENDTIASATPTARDWLRTCFPSLALGTDEDLSLTLWNFTAAARRQGGPVLSRIPTADGFAELHAQQLAGARRGEVAVTVQAAATGRLLPAVAAWYGLTPRERSVVDQVLEGRSGKQIARTLDLSPHTANDHLKAVYRKMRVNGRDELIATLSG</sequence>
<dbReference type="AlphaFoldDB" id="A0A9W4H1Y6"/>
<dbReference type="Proteomes" id="UP001153328">
    <property type="component" value="Unassembled WGS sequence"/>
</dbReference>
<dbReference type="PROSITE" id="PS50043">
    <property type="entry name" value="HTH_LUXR_2"/>
    <property type="match status" value="1"/>
</dbReference>
<dbReference type="PANTHER" id="PTHR44688:SF16">
    <property type="entry name" value="DNA-BINDING TRANSCRIPTIONAL ACTIVATOR DEVR_DOSR"/>
    <property type="match status" value="1"/>
</dbReference>
<evidence type="ECO:0000256" key="3">
    <source>
        <dbReference type="ARBA" id="ARBA00023163"/>
    </source>
</evidence>
<dbReference type="Gene3D" id="3.30.450.40">
    <property type="match status" value="1"/>
</dbReference>
<reference evidence="5" key="1">
    <citation type="submission" date="2021-06" db="EMBL/GenBank/DDBJ databases">
        <authorList>
            <person name="Arsene-Ploetze F."/>
        </authorList>
    </citation>
    <scope>NUCLEOTIDE SEQUENCE</scope>
    <source>
        <strain evidence="5">SBRY1</strain>
    </source>
</reference>
<evidence type="ECO:0000259" key="4">
    <source>
        <dbReference type="PROSITE" id="PS50043"/>
    </source>
</evidence>
<protein>
    <submittedName>
        <fullName evidence="5">DNA-binding CsgD family transcriptional regulator</fullName>
    </submittedName>
</protein>
<comment type="caution">
    <text evidence="5">The sequence shown here is derived from an EMBL/GenBank/DDBJ whole genome shotgun (WGS) entry which is preliminary data.</text>
</comment>
<dbReference type="Gene3D" id="1.10.10.10">
    <property type="entry name" value="Winged helix-like DNA-binding domain superfamily/Winged helix DNA-binding domain"/>
    <property type="match status" value="1"/>
</dbReference>
<dbReference type="Pfam" id="PF00196">
    <property type="entry name" value="GerE"/>
    <property type="match status" value="1"/>
</dbReference>
<evidence type="ECO:0000256" key="2">
    <source>
        <dbReference type="ARBA" id="ARBA00023125"/>
    </source>
</evidence>
<gene>
    <name evidence="5" type="ORF">SBRY_30932</name>
</gene>
<keyword evidence="1" id="KW-0805">Transcription regulation</keyword>
<accession>A0A9W4H1Y6</accession>
<keyword evidence="6" id="KW-1185">Reference proteome</keyword>
<evidence type="ECO:0000256" key="1">
    <source>
        <dbReference type="ARBA" id="ARBA00023015"/>
    </source>
</evidence>
<name>A0A9W4H1Y6_9ACTN</name>
<dbReference type="InterPro" id="IPR036388">
    <property type="entry name" value="WH-like_DNA-bd_sf"/>
</dbReference>
<dbReference type="GO" id="GO:0006355">
    <property type="term" value="P:regulation of DNA-templated transcription"/>
    <property type="evidence" value="ECO:0007669"/>
    <property type="project" value="InterPro"/>
</dbReference>
<evidence type="ECO:0000313" key="5">
    <source>
        <dbReference type="EMBL" id="CAG7643928.1"/>
    </source>
</evidence>
<dbReference type="GO" id="GO:0003677">
    <property type="term" value="F:DNA binding"/>
    <property type="evidence" value="ECO:0007669"/>
    <property type="project" value="UniProtKB-KW"/>
</dbReference>
<dbReference type="InterPro" id="IPR029016">
    <property type="entry name" value="GAF-like_dom_sf"/>
</dbReference>
<dbReference type="RefSeq" id="WP_240165055.1">
    <property type="nucleotide sequence ID" value="NZ_CAJVAX010000017.1"/>
</dbReference>
<evidence type="ECO:0000313" key="6">
    <source>
        <dbReference type="Proteomes" id="UP001153328"/>
    </source>
</evidence>